<keyword evidence="2" id="KW-1185">Reference proteome</keyword>
<dbReference type="EMBL" id="JBBKAR010000048">
    <property type="protein sequence ID" value="MEJ8306028.1"/>
    <property type="molecule type" value="Genomic_DNA"/>
</dbReference>
<evidence type="ECO:0000313" key="2">
    <source>
        <dbReference type="Proteomes" id="UP001380953"/>
    </source>
</evidence>
<proteinExistence type="predicted"/>
<name>A0ACC6PGJ7_9BACL</name>
<reference evidence="1" key="1">
    <citation type="submission" date="2024-03" db="EMBL/GenBank/DDBJ databases">
        <title>Whole genome sequecning of epiphytes from Marcgravia umbellata leaves.</title>
        <authorList>
            <person name="Kumar G."/>
            <person name="Savka M.A."/>
        </authorList>
    </citation>
    <scope>NUCLEOTIDE SEQUENCE</scope>
    <source>
        <strain evidence="1">RIT_BL5</strain>
    </source>
</reference>
<protein>
    <submittedName>
        <fullName evidence="1">GtrA family protein</fullName>
    </submittedName>
</protein>
<evidence type="ECO:0000313" key="1">
    <source>
        <dbReference type="EMBL" id="MEJ8306028.1"/>
    </source>
</evidence>
<comment type="caution">
    <text evidence="1">The sequence shown here is derived from an EMBL/GenBank/DDBJ whole genome shotgun (WGS) entry which is preliminary data.</text>
</comment>
<accession>A0ACC6PGJ7</accession>
<organism evidence="1 2">
    <name type="scientific">Saccharibacillus sacchari</name>
    <dbReference type="NCBI Taxonomy" id="456493"/>
    <lineage>
        <taxon>Bacteria</taxon>
        <taxon>Bacillati</taxon>
        <taxon>Bacillota</taxon>
        <taxon>Bacilli</taxon>
        <taxon>Bacillales</taxon>
        <taxon>Paenibacillaceae</taxon>
        <taxon>Saccharibacillus</taxon>
    </lineage>
</organism>
<dbReference type="Proteomes" id="UP001380953">
    <property type="component" value="Unassembled WGS sequence"/>
</dbReference>
<sequence>MPQKKVSARPLRFAIVGVSNTLVDFIVFFLLEGLIGPIAQIAGYAAGTANSYYWNRRWTFKTDQPRQKGELTRFLIVNLTVALLTTALLTLLDLFMPVWAAKVLVTVPGMALNYVLSKVWVFRPAASETPNR</sequence>
<gene>
    <name evidence="1" type="ORF">WKI47_19180</name>
</gene>